<dbReference type="GO" id="GO:0004672">
    <property type="term" value="F:protein kinase activity"/>
    <property type="evidence" value="ECO:0007669"/>
    <property type="project" value="InterPro"/>
</dbReference>
<dbReference type="GO" id="GO:0005524">
    <property type="term" value="F:ATP binding"/>
    <property type="evidence" value="ECO:0007669"/>
    <property type="project" value="InterPro"/>
</dbReference>
<feature type="domain" description="Protein kinase" evidence="1">
    <location>
        <begin position="166"/>
        <end position="241"/>
    </location>
</feature>
<dbReference type="SUPFAM" id="SSF56112">
    <property type="entry name" value="Protein kinase-like (PK-like)"/>
    <property type="match status" value="1"/>
</dbReference>
<dbReference type="InterPro" id="IPR052396">
    <property type="entry name" value="Meiotic_Drive_Suppr_Kinase"/>
</dbReference>
<dbReference type="OrthoDB" id="4267316at2759"/>
<dbReference type="Proteomes" id="UP000663671">
    <property type="component" value="Chromosome 5"/>
</dbReference>
<dbReference type="VEuPathDB" id="FungiDB:I7I51_03914"/>
<gene>
    <name evidence="2" type="ORF">I7I51_03914</name>
</gene>
<dbReference type="PANTHER" id="PTHR37171:SF1">
    <property type="entry name" value="SERINE_THREONINE-PROTEIN KINASE YRZF-RELATED"/>
    <property type="match status" value="1"/>
</dbReference>
<dbReference type="Pfam" id="PF00069">
    <property type="entry name" value="Pkinase"/>
    <property type="match status" value="1"/>
</dbReference>
<evidence type="ECO:0000313" key="2">
    <source>
        <dbReference type="EMBL" id="QSS61737.1"/>
    </source>
</evidence>
<dbReference type="EMBL" id="CP069111">
    <property type="protein sequence ID" value="QSS61737.1"/>
    <property type="molecule type" value="Genomic_DNA"/>
</dbReference>
<reference evidence="2" key="1">
    <citation type="submission" date="2021-01" db="EMBL/GenBank/DDBJ databases">
        <title>Chromosome-level genome assembly of a human fungal pathogen reveals clustering of transcriptionally co-regulated genes.</title>
        <authorList>
            <person name="Voorhies M."/>
            <person name="Cohen S."/>
            <person name="Shea T.P."/>
            <person name="Petrus S."/>
            <person name="Munoz J.F."/>
            <person name="Poplawski S."/>
            <person name="Goldman W.E."/>
            <person name="Michael T."/>
            <person name="Cuomo C.A."/>
            <person name="Sil A."/>
            <person name="Beyhan S."/>
        </authorList>
    </citation>
    <scope>NUCLEOTIDE SEQUENCE</scope>
    <source>
        <strain evidence="2">WU24</strain>
    </source>
</reference>
<proteinExistence type="predicted"/>
<protein>
    <recommendedName>
        <fullName evidence="1">Protein kinase domain-containing protein</fullName>
    </recommendedName>
</protein>
<sequence>MLLARCLHFAHIIRLHPQAQVTIARSPLKLHMRENQCTLWIVVSNTLLLLDQMDQQPTTAELKIDGAVRIGDNHSAQLVTVQILHTSPPKMLPTDTNLLAKIYDPLYFDHGQDDVDPFLCVDRDYARDTAAYLALPQLYGTVIPNYFGSYTLQWPIDGTTTRLVRLILIELVSGTSMQQLSPMKFSQRDRQAVIKAIIDAETLLYTCNVRHGDIHPRNILLQNTAKTWKITIIDFGKARLGRTPYPEEEQRYLPEVSISPLLRWNKAWGFWHVFDAWVDWDWQSWLEDVYEDTRVSITDHMSHCRIFNGSEQGHVLMDN</sequence>
<dbReference type="InterPro" id="IPR000719">
    <property type="entry name" value="Prot_kinase_dom"/>
</dbReference>
<dbReference type="Gene3D" id="1.10.510.10">
    <property type="entry name" value="Transferase(Phosphotransferase) domain 1"/>
    <property type="match status" value="1"/>
</dbReference>
<organism evidence="2 3">
    <name type="scientific">Ajellomyces capsulatus</name>
    <name type="common">Darling's disease fungus</name>
    <name type="synonym">Histoplasma capsulatum</name>
    <dbReference type="NCBI Taxonomy" id="5037"/>
    <lineage>
        <taxon>Eukaryota</taxon>
        <taxon>Fungi</taxon>
        <taxon>Dikarya</taxon>
        <taxon>Ascomycota</taxon>
        <taxon>Pezizomycotina</taxon>
        <taxon>Eurotiomycetes</taxon>
        <taxon>Eurotiomycetidae</taxon>
        <taxon>Onygenales</taxon>
        <taxon>Ajellomycetaceae</taxon>
        <taxon>Histoplasma</taxon>
    </lineage>
</organism>
<dbReference type="AlphaFoldDB" id="A0A8A1MC68"/>
<name>A0A8A1MC68_AJECA</name>
<dbReference type="PANTHER" id="PTHR37171">
    <property type="entry name" value="SERINE/THREONINE-PROTEIN KINASE YRZF-RELATED"/>
    <property type="match status" value="1"/>
</dbReference>
<dbReference type="InterPro" id="IPR011009">
    <property type="entry name" value="Kinase-like_dom_sf"/>
</dbReference>
<evidence type="ECO:0000259" key="1">
    <source>
        <dbReference type="Pfam" id="PF00069"/>
    </source>
</evidence>
<accession>A0A8A1MC68</accession>
<evidence type="ECO:0000313" key="3">
    <source>
        <dbReference type="Proteomes" id="UP000663671"/>
    </source>
</evidence>